<dbReference type="PANTHER" id="PTHR31353:SF10">
    <property type="entry name" value="PROTEIN FAM98C"/>
    <property type="match status" value="1"/>
</dbReference>
<protein>
    <submittedName>
        <fullName evidence="3">Protein FAM98A-like</fullName>
    </submittedName>
</protein>
<proteinExistence type="inferred from homology"/>
<keyword evidence="4" id="KW-1185">Reference proteome</keyword>
<comment type="caution">
    <text evidence="3">The sequence shown here is derived from an EMBL/GenBank/DDBJ whole genome shotgun (WGS) entry which is preliminary data.</text>
</comment>
<gene>
    <name evidence="3" type="ORF">HHUSO_G30964</name>
</gene>
<evidence type="ECO:0000256" key="2">
    <source>
        <dbReference type="SAM" id="MobiDB-lite"/>
    </source>
</evidence>
<dbReference type="Pfam" id="PF10239">
    <property type="entry name" value="DUF2465"/>
    <property type="match status" value="1"/>
</dbReference>
<dbReference type="Proteomes" id="UP001369086">
    <property type="component" value="Unassembled WGS sequence"/>
</dbReference>
<evidence type="ECO:0000256" key="1">
    <source>
        <dbReference type="ARBA" id="ARBA00007218"/>
    </source>
</evidence>
<name>A0ABR0YDU3_HUSHU</name>
<dbReference type="InterPro" id="IPR018797">
    <property type="entry name" value="FAM98"/>
</dbReference>
<sequence length="339" mass="37252">MVEEMATRIQILGYPGSLSEPSALGTALDAGARSVEFTGLCSWLVSQLKSVCPSIEESINPTRGPEEADSFQLEVSGMVSELHCPYTALTTGEVTTRLTSRDNCHNLLEFLMSELQAARVLKAREPPPVETDGDGDRDEIRGEMQLICEALEIESESLHNPALLTDIQNTVSLCLHSLPDSAVMNPLLKRQLDPELWGRLAAVSQALRVEYECRMRMLIKRFQVTVQSFHWGERGEASSSCMSSVISPLEAALSSVSLVSLSHLLAAREDASRIVKTSSGTSRLGTSCAVNKVLMGSVPDRGGRPGEIEPPMPSWEGRREGGHQQHHHQRRWGRKRKAK</sequence>
<accession>A0ABR0YDU3</accession>
<reference evidence="3 4" key="1">
    <citation type="submission" date="2021-05" db="EMBL/GenBank/DDBJ databases">
        <authorList>
            <person name="Zahm M."/>
            <person name="Klopp C."/>
            <person name="Cabau C."/>
            <person name="Kuhl H."/>
            <person name="Suciu R."/>
            <person name="Ciorpac M."/>
            <person name="Holostenco D."/>
            <person name="Gessner J."/>
            <person name="Wuertz S."/>
            <person name="Hohne C."/>
            <person name="Stock M."/>
            <person name="Gislard M."/>
            <person name="Lluch J."/>
            <person name="Milhes M."/>
            <person name="Lampietro C."/>
            <person name="Lopez Roques C."/>
            <person name="Donnadieu C."/>
            <person name="Du K."/>
            <person name="Schartl M."/>
            <person name="Guiguen Y."/>
        </authorList>
    </citation>
    <scope>NUCLEOTIDE SEQUENCE [LARGE SCALE GENOMIC DNA]</scope>
    <source>
        <strain evidence="3">Hh-F2</strain>
        <tissue evidence="3">Blood</tissue>
    </source>
</reference>
<comment type="similarity">
    <text evidence="1">Belongs to the FAM98 family.</text>
</comment>
<evidence type="ECO:0000313" key="3">
    <source>
        <dbReference type="EMBL" id="KAK6470675.1"/>
    </source>
</evidence>
<evidence type="ECO:0000313" key="4">
    <source>
        <dbReference type="Proteomes" id="UP001369086"/>
    </source>
</evidence>
<dbReference type="PANTHER" id="PTHR31353">
    <property type="entry name" value="FAM98"/>
    <property type="match status" value="1"/>
</dbReference>
<feature type="compositionally biased region" description="Basic residues" evidence="2">
    <location>
        <begin position="324"/>
        <end position="339"/>
    </location>
</feature>
<dbReference type="EMBL" id="JAHFZB010000035">
    <property type="protein sequence ID" value="KAK6470675.1"/>
    <property type="molecule type" value="Genomic_DNA"/>
</dbReference>
<organism evidence="3 4">
    <name type="scientific">Huso huso</name>
    <name type="common">Beluga</name>
    <name type="synonym">Acipenser huso</name>
    <dbReference type="NCBI Taxonomy" id="61971"/>
    <lineage>
        <taxon>Eukaryota</taxon>
        <taxon>Metazoa</taxon>
        <taxon>Chordata</taxon>
        <taxon>Craniata</taxon>
        <taxon>Vertebrata</taxon>
        <taxon>Euteleostomi</taxon>
        <taxon>Actinopterygii</taxon>
        <taxon>Chondrostei</taxon>
        <taxon>Acipenseriformes</taxon>
        <taxon>Acipenseridae</taxon>
        <taxon>Huso</taxon>
    </lineage>
</organism>
<feature type="region of interest" description="Disordered" evidence="2">
    <location>
        <begin position="296"/>
        <end position="339"/>
    </location>
</feature>